<feature type="transmembrane region" description="Helical" evidence="2">
    <location>
        <begin position="163"/>
        <end position="182"/>
    </location>
</feature>
<evidence type="ECO:0000259" key="3">
    <source>
        <dbReference type="SMART" id="SM00331"/>
    </source>
</evidence>
<dbReference type="InterPro" id="IPR036457">
    <property type="entry name" value="PPM-type-like_dom_sf"/>
</dbReference>
<proteinExistence type="predicted"/>
<keyword evidence="1" id="KW-0378">Hydrolase</keyword>
<dbReference type="PANTHER" id="PTHR43156:SF2">
    <property type="entry name" value="STAGE II SPORULATION PROTEIN E"/>
    <property type="match status" value="1"/>
</dbReference>
<keyword evidence="2" id="KW-1133">Transmembrane helix</keyword>
<dbReference type="PANTHER" id="PTHR43156">
    <property type="entry name" value="STAGE II SPORULATION PROTEIN E-RELATED"/>
    <property type="match status" value="1"/>
</dbReference>
<feature type="transmembrane region" description="Helical" evidence="2">
    <location>
        <begin position="109"/>
        <end position="127"/>
    </location>
</feature>
<feature type="transmembrane region" description="Helical" evidence="2">
    <location>
        <begin position="34"/>
        <end position="54"/>
    </location>
</feature>
<dbReference type="SMART" id="SM00331">
    <property type="entry name" value="PP2C_SIG"/>
    <property type="match status" value="1"/>
</dbReference>
<feature type="transmembrane region" description="Helical" evidence="2">
    <location>
        <begin position="134"/>
        <end position="151"/>
    </location>
</feature>
<protein>
    <submittedName>
        <fullName evidence="4">SpoIIE family protein phosphatase</fullName>
    </submittedName>
</protein>
<evidence type="ECO:0000313" key="5">
    <source>
        <dbReference type="Proteomes" id="UP001237823"/>
    </source>
</evidence>
<dbReference type="RefSeq" id="WP_289459884.1">
    <property type="nucleotide sequence ID" value="NZ_JAUCML010000013.1"/>
</dbReference>
<comment type="caution">
    <text evidence="4">The sequence shown here is derived from an EMBL/GenBank/DDBJ whole genome shotgun (WGS) entry which is preliminary data.</text>
</comment>
<dbReference type="Proteomes" id="UP001237823">
    <property type="component" value="Unassembled WGS sequence"/>
</dbReference>
<dbReference type="Gene3D" id="3.60.40.10">
    <property type="entry name" value="PPM-type phosphatase domain"/>
    <property type="match status" value="1"/>
</dbReference>
<evidence type="ECO:0000256" key="2">
    <source>
        <dbReference type="SAM" id="Phobius"/>
    </source>
</evidence>
<feature type="transmembrane region" description="Helical" evidence="2">
    <location>
        <begin position="60"/>
        <end position="78"/>
    </location>
</feature>
<dbReference type="InterPro" id="IPR052016">
    <property type="entry name" value="Bact_Sigma-Reg"/>
</dbReference>
<name>A0ABT7TAD5_9MICO</name>
<evidence type="ECO:0000256" key="1">
    <source>
        <dbReference type="ARBA" id="ARBA00022801"/>
    </source>
</evidence>
<gene>
    <name evidence="4" type="ORF">QUG92_15610</name>
</gene>
<keyword evidence="2" id="KW-0472">Membrane</keyword>
<dbReference type="InterPro" id="IPR001932">
    <property type="entry name" value="PPM-type_phosphatase-like_dom"/>
</dbReference>
<feature type="domain" description="PPM-type phosphatase" evidence="3">
    <location>
        <begin position="223"/>
        <end position="430"/>
    </location>
</feature>
<evidence type="ECO:0000313" key="4">
    <source>
        <dbReference type="EMBL" id="MDM7886537.1"/>
    </source>
</evidence>
<sequence length="437" mass="45975">MTQTPLRDRVRVTDTGPIVLSGLRKGWEPLAKQALITVLMAGAAAASAAWPSWLLVTDAAVMWAGVGLSVLLLGVTALMTRWSTLARAEIVVPLLDFIAVGLLRFGTGGSRSVFLVIVILPLIWIAAGRGRWRALIPLVATCITLLLPLLLAPGRELPVSEIVRLIVVLAVFGAAAAVVNELSRRSLLQLRASQRSRRLIEAEVSQAALVQQSLQPTDGSGLPPAVHVAGMCVPARTVGGDFYDWYPTPDGGTALTLGDVMGKGVGAGMIAAAVRTVIRSSLTEPDPATAFHRASVGLSTGTTAMVSAQFTTCFHGRISADGTFRWVDAGHGLTLLRRSAGGSEFLRAHHLPLGVGTEWSSVTTELLPGDSVISVSDGVLDLFGGDLTSIDRYQAFIDARDDVDRIVADIAALAADGDRLDDVTVLAMTWNGIRAAG</sequence>
<dbReference type="EMBL" id="JAUCML010000013">
    <property type="protein sequence ID" value="MDM7886537.1"/>
    <property type="molecule type" value="Genomic_DNA"/>
</dbReference>
<reference evidence="4 5" key="1">
    <citation type="submission" date="2023-06" db="EMBL/GenBank/DDBJ databases">
        <authorList>
            <person name="Feng G."/>
            <person name="Li J."/>
            <person name="Zhu H."/>
        </authorList>
    </citation>
    <scope>NUCLEOTIDE SEQUENCE [LARGE SCALE GENOMIC DNA]</scope>
    <source>
        <strain evidence="4 5">RHCKG23</strain>
    </source>
</reference>
<accession>A0ABT7TAD5</accession>
<dbReference type="Pfam" id="PF07228">
    <property type="entry name" value="SpoIIE"/>
    <property type="match status" value="1"/>
</dbReference>
<keyword evidence="5" id="KW-1185">Reference proteome</keyword>
<organism evidence="4 5">
    <name type="scientific">Curtobacterium citri</name>
    <dbReference type="NCBI Taxonomy" id="3055139"/>
    <lineage>
        <taxon>Bacteria</taxon>
        <taxon>Bacillati</taxon>
        <taxon>Actinomycetota</taxon>
        <taxon>Actinomycetes</taxon>
        <taxon>Micrococcales</taxon>
        <taxon>Microbacteriaceae</taxon>
        <taxon>Curtobacterium</taxon>
    </lineage>
</organism>
<keyword evidence="2" id="KW-0812">Transmembrane</keyword>
<dbReference type="SUPFAM" id="SSF81606">
    <property type="entry name" value="PP2C-like"/>
    <property type="match status" value="1"/>
</dbReference>